<dbReference type="Proteomes" id="UP000259976">
    <property type="component" value="Segment"/>
</dbReference>
<evidence type="ECO:0000313" key="2">
    <source>
        <dbReference type="Proteomes" id="UP000259976"/>
    </source>
</evidence>
<gene>
    <name evidence="1" type="ORF">RDp01_gp34</name>
</gene>
<name>A0A191VYI0_9CAUD</name>
<protein>
    <submittedName>
        <fullName evidence="1">Uncharacterized protein</fullName>
    </submittedName>
</protein>
<keyword evidence="2" id="KW-1185">Reference proteome</keyword>
<evidence type="ECO:0000313" key="1">
    <source>
        <dbReference type="EMBL" id="ANJ20768.1"/>
    </source>
</evidence>
<sequence length="66" mass="7422">MTTEKVESLFRYAHLPDDLQAVSSPFYHLAMDLTRTLPQSAELTLALRSLWEAKNLAVFAAVEAKD</sequence>
<reference evidence="1 2" key="1">
    <citation type="journal article" date="2016" name="Curr. Microbiol.">
        <title>Characterization and Complete Genome Sequences of Three N4-Like Roseobacter Phages Isolated from the South China Sea.</title>
        <authorList>
            <person name="Li B."/>
            <person name="Zhang S."/>
            <person name="Long L."/>
            <person name="Huang S."/>
        </authorList>
    </citation>
    <scope>NUCLEOTIDE SEQUENCE [LARGE SCALE GENOMIC DNA]</scope>
</reference>
<accession>A0A191VYI0</accession>
<proteinExistence type="predicted"/>
<organism evidence="1 2">
    <name type="scientific">Roseobacter phage RD-1410W1-01</name>
    <dbReference type="NCBI Taxonomy" id="1815984"/>
    <lineage>
        <taxon>Viruses</taxon>
        <taxon>Duplodnaviria</taxon>
        <taxon>Heunggongvirae</taxon>
        <taxon>Uroviricota</taxon>
        <taxon>Caudoviricetes</taxon>
        <taxon>Schitoviridae</taxon>
        <taxon>Rhodovirinae</taxon>
        <taxon>Aoqinvirus</taxon>
        <taxon>Aoqinvirus RD1410W101</taxon>
    </lineage>
</organism>
<dbReference type="EMBL" id="KU885989">
    <property type="protein sequence ID" value="ANJ20768.1"/>
    <property type="molecule type" value="Genomic_DNA"/>
</dbReference>